<organism evidence="2 3">
    <name type="scientific">Parthenolecanium corni</name>
    <dbReference type="NCBI Taxonomy" id="536013"/>
    <lineage>
        <taxon>Eukaryota</taxon>
        <taxon>Metazoa</taxon>
        <taxon>Ecdysozoa</taxon>
        <taxon>Arthropoda</taxon>
        <taxon>Hexapoda</taxon>
        <taxon>Insecta</taxon>
        <taxon>Pterygota</taxon>
        <taxon>Neoptera</taxon>
        <taxon>Paraneoptera</taxon>
        <taxon>Hemiptera</taxon>
        <taxon>Sternorrhyncha</taxon>
        <taxon>Coccoidea</taxon>
        <taxon>Coccidae</taxon>
        <taxon>Parthenolecanium</taxon>
    </lineage>
</organism>
<dbReference type="GO" id="GO:0016651">
    <property type="term" value="F:oxidoreductase activity, acting on NAD(P)H"/>
    <property type="evidence" value="ECO:0007669"/>
    <property type="project" value="InterPro"/>
</dbReference>
<dbReference type="Pfam" id="PF01593">
    <property type="entry name" value="Amino_oxidase"/>
    <property type="match status" value="1"/>
</dbReference>
<dbReference type="InterPro" id="IPR002937">
    <property type="entry name" value="Amino_oxidase"/>
</dbReference>
<dbReference type="PANTHER" id="PTHR23357:SF1">
    <property type="entry name" value="RENALASE"/>
    <property type="match status" value="1"/>
</dbReference>
<dbReference type="EMBL" id="JBBCAQ010000022">
    <property type="protein sequence ID" value="KAK7590649.1"/>
    <property type="molecule type" value="Genomic_DNA"/>
</dbReference>
<reference evidence="2 3" key="1">
    <citation type="submission" date="2024-03" db="EMBL/GenBank/DDBJ databases">
        <title>Adaptation during the transition from Ophiocordyceps entomopathogen to insect associate is accompanied by gene loss and intensified selection.</title>
        <authorList>
            <person name="Ward C.M."/>
            <person name="Onetto C.A."/>
            <person name="Borneman A.R."/>
        </authorList>
    </citation>
    <scope>NUCLEOTIDE SEQUENCE [LARGE SCALE GENOMIC DNA]</scope>
    <source>
        <strain evidence="2">AWRI1</strain>
        <tissue evidence="2">Single Adult Female</tissue>
    </source>
</reference>
<proteinExistence type="predicted"/>
<dbReference type="SUPFAM" id="SSF51905">
    <property type="entry name" value="FAD/NAD(P)-binding domain"/>
    <property type="match status" value="1"/>
</dbReference>
<comment type="caution">
    <text evidence="2">The sequence shown here is derived from an EMBL/GenBank/DDBJ whole genome shotgun (WGS) entry which is preliminary data.</text>
</comment>
<sequence>MKTLLVGGGITSSLISFLLQNQSGLCATTLDIWEKDDVVGGRMKSVSSPYSNKIAIDIGAQYLTSNSDKLIRYNSVYDSLISTGIIKELNTTIKNLRPQKESKNYVAPNGMSSLIRHFLSTSRHNLHLSRDLKSLNVNNAKIEAETTTGLKEIYEAVVLTMPVPQVLKLSGNFINFVDPAVLEKLKKVQFSSRYAMVLIYERKIPEQWGAYYTPDDSLIKYIAIQEIKANLPSFQSSVIIHSSTDLDEKFTHGEDIKTILLNHVNQLFPTWGQPADVIFYKWDYSQVTTAFQTPSKMLVLNEKPLLILAGDSFSRSNFENCIESAKNASDLLKANVSF</sequence>
<dbReference type="AlphaFoldDB" id="A0AAN9TI50"/>
<protein>
    <recommendedName>
        <fullName evidence="1">Amine oxidase domain-containing protein</fullName>
    </recommendedName>
</protein>
<dbReference type="InterPro" id="IPR036188">
    <property type="entry name" value="FAD/NAD-bd_sf"/>
</dbReference>
<dbReference type="Pfam" id="PF13450">
    <property type="entry name" value="NAD_binding_8"/>
    <property type="match status" value="1"/>
</dbReference>
<evidence type="ECO:0000313" key="2">
    <source>
        <dbReference type="EMBL" id="KAK7590649.1"/>
    </source>
</evidence>
<dbReference type="InterPro" id="IPR040174">
    <property type="entry name" value="RNLS"/>
</dbReference>
<accession>A0AAN9TI50</accession>
<dbReference type="Gene3D" id="3.90.660.10">
    <property type="match status" value="1"/>
</dbReference>
<evidence type="ECO:0000313" key="3">
    <source>
        <dbReference type="Proteomes" id="UP001367676"/>
    </source>
</evidence>
<evidence type="ECO:0000259" key="1">
    <source>
        <dbReference type="Pfam" id="PF01593"/>
    </source>
</evidence>
<feature type="domain" description="Amine oxidase" evidence="1">
    <location>
        <begin position="97"/>
        <end position="331"/>
    </location>
</feature>
<dbReference type="Gene3D" id="3.50.50.60">
    <property type="entry name" value="FAD/NAD(P)-binding domain"/>
    <property type="match status" value="1"/>
</dbReference>
<name>A0AAN9TI50_9HEMI</name>
<dbReference type="Proteomes" id="UP001367676">
    <property type="component" value="Unassembled WGS sequence"/>
</dbReference>
<dbReference type="GO" id="GO:0005576">
    <property type="term" value="C:extracellular region"/>
    <property type="evidence" value="ECO:0007669"/>
    <property type="project" value="TreeGrafter"/>
</dbReference>
<dbReference type="PANTHER" id="PTHR23357">
    <property type="entry name" value="RENALASE"/>
    <property type="match status" value="1"/>
</dbReference>
<gene>
    <name evidence="2" type="ORF">V9T40_002262</name>
</gene>
<keyword evidence="3" id="KW-1185">Reference proteome</keyword>